<dbReference type="RefSeq" id="WP_131001295.1">
    <property type="nucleotide sequence ID" value="NZ_JBHSZR010000002.1"/>
</dbReference>
<evidence type="ECO:0000256" key="2">
    <source>
        <dbReference type="ARBA" id="ARBA00022448"/>
    </source>
</evidence>
<evidence type="ECO:0000256" key="9">
    <source>
        <dbReference type="RuleBase" id="RU003942"/>
    </source>
</evidence>
<protein>
    <recommendedName>
        <fullName evidence="8">Guanidinium exporter</fullName>
    </recommendedName>
</protein>
<comment type="caution">
    <text evidence="11">The sequence shown here is derived from an EMBL/GenBank/DDBJ whole genome shotgun (WGS) entry which is preliminary data.</text>
</comment>
<keyword evidence="4 9" id="KW-0812">Transmembrane</keyword>
<dbReference type="PANTHER" id="PTHR30561:SF0">
    <property type="entry name" value="GUANIDINIUM EXPORTER"/>
    <property type="match status" value="1"/>
</dbReference>
<dbReference type="InterPro" id="IPR045324">
    <property type="entry name" value="Small_multidrug_res"/>
</dbReference>
<feature type="transmembrane region" description="Helical" evidence="10">
    <location>
        <begin position="29"/>
        <end position="50"/>
    </location>
</feature>
<name>A0A4Q9GQG1_9HYPH</name>
<accession>A0A4Q9GQG1</accession>
<reference evidence="11 12" key="1">
    <citation type="submission" date="2019-02" db="EMBL/GenBank/DDBJ databases">
        <title>Hansschlegelia quercus sp. nov., a novel methylotrophic bacterium from buds of oak (Quercus robur L.).</title>
        <authorList>
            <person name="Agafonova N.V."/>
            <person name="Kaparullina E.N."/>
            <person name="Grouzdev D.S."/>
            <person name="Doronina N.V."/>
        </authorList>
    </citation>
    <scope>NUCLEOTIDE SEQUENCE [LARGE SCALE GENOMIC DNA]</scope>
    <source>
        <strain evidence="11 12">Dub</strain>
    </source>
</reference>
<evidence type="ECO:0000256" key="10">
    <source>
        <dbReference type="SAM" id="Phobius"/>
    </source>
</evidence>
<dbReference type="GO" id="GO:0005886">
    <property type="term" value="C:plasma membrane"/>
    <property type="evidence" value="ECO:0007669"/>
    <property type="project" value="UniProtKB-SubCell"/>
</dbReference>
<dbReference type="Gene3D" id="1.10.3730.20">
    <property type="match status" value="1"/>
</dbReference>
<comment type="similarity">
    <text evidence="7">Belongs to the drug/metabolite transporter (DMT) superfamily. Small multidrug resistance (SMR) (TC 2.A.7.1) family. Gdx/SugE subfamily.</text>
</comment>
<keyword evidence="2" id="KW-0813">Transport</keyword>
<keyword evidence="6 10" id="KW-0472">Membrane</keyword>
<sequence length="106" mass="10695">MAWACLVLAGMIEVIFSYALKQSYGFTRPVASVAAIVSVSASLGLLAYAMRTLPLGLAYLVWTGVGGLGALAVGAIVLGEAMTPLKVVSAGFVVVGLCGLRFASAG</sequence>
<organism evidence="11 12">
    <name type="scientific">Hansschlegelia quercus</name>
    <dbReference type="NCBI Taxonomy" id="2528245"/>
    <lineage>
        <taxon>Bacteria</taxon>
        <taxon>Pseudomonadati</taxon>
        <taxon>Pseudomonadota</taxon>
        <taxon>Alphaproteobacteria</taxon>
        <taxon>Hyphomicrobiales</taxon>
        <taxon>Methylopilaceae</taxon>
        <taxon>Hansschlegelia</taxon>
    </lineage>
</organism>
<keyword evidence="3" id="KW-1003">Cell membrane</keyword>
<evidence type="ECO:0000256" key="3">
    <source>
        <dbReference type="ARBA" id="ARBA00022475"/>
    </source>
</evidence>
<evidence type="ECO:0000256" key="6">
    <source>
        <dbReference type="ARBA" id="ARBA00023136"/>
    </source>
</evidence>
<evidence type="ECO:0000256" key="7">
    <source>
        <dbReference type="ARBA" id="ARBA00038151"/>
    </source>
</evidence>
<evidence type="ECO:0000256" key="4">
    <source>
        <dbReference type="ARBA" id="ARBA00022692"/>
    </source>
</evidence>
<keyword evidence="5 10" id="KW-1133">Transmembrane helix</keyword>
<feature type="transmembrane region" description="Helical" evidence="10">
    <location>
        <begin position="85"/>
        <end position="103"/>
    </location>
</feature>
<keyword evidence="12" id="KW-1185">Reference proteome</keyword>
<evidence type="ECO:0000313" key="12">
    <source>
        <dbReference type="Proteomes" id="UP000291613"/>
    </source>
</evidence>
<evidence type="ECO:0000256" key="5">
    <source>
        <dbReference type="ARBA" id="ARBA00022989"/>
    </source>
</evidence>
<dbReference type="Pfam" id="PF00893">
    <property type="entry name" value="Multi_Drug_Res"/>
    <property type="match status" value="1"/>
</dbReference>
<dbReference type="PANTHER" id="PTHR30561">
    <property type="entry name" value="SMR FAMILY PROTON-DEPENDENT DRUG EFFLUX TRANSPORTER SUGE"/>
    <property type="match status" value="1"/>
</dbReference>
<dbReference type="GO" id="GO:0022857">
    <property type="term" value="F:transmembrane transporter activity"/>
    <property type="evidence" value="ECO:0007669"/>
    <property type="project" value="InterPro"/>
</dbReference>
<gene>
    <name evidence="11" type="ORF">EYR15_02565</name>
</gene>
<comment type="subcellular location">
    <subcellularLocation>
        <location evidence="1 9">Cell membrane</location>
        <topology evidence="1 9">Multi-pass membrane protein</topology>
    </subcellularLocation>
</comment>
<dbReference type="EMBL" id="SIUB01000001">
    <property type="protein sequence ID" value="TBN55044.1"/>
    <property type="molecule type" value="Genomic_DNA"/>
</dbReference>
<evidence type="ECO:0000256" key="8">
    <source>
        <dbReference type="ARBA" id="ARBA00039168"/>
    </source>
</evidence>
<dbReference type="AlphaFoldDB" id="A0A4Q9GQG1"/>
<dbReference type="SUPFAM" id="SSF103481">
    <property type="entry name" value="Multidrug resistance efflux transporter EmrE"/>
    <property type="match status" value="1"/>
</dbReference>
<proteinExistence type="inferred from homology"/>
<feature type="transmembrane region" description="Helical" evidence="10">
    <location>
        <begin position="57"/>
        <end position="79"/>
    </location>
</feature>
<dbReference type="InterPro" id="IPR037185">
    <property type="entry name" value="EmrE-like"/>
</dbReference>
<evidence type="ECO:0000313" key="11">
    <source>
        <dbReference type="EMBL" id="TBN55044.1"/>
    </source>
</evidence>
<dbReference type="Proteomes" id="UP000291613">
    <property type="component" value="Unassembled WGS sequence"/>
</dbReference>
<evidence type="ECO:0000256" key="1">
    <source>
        <dbReference type="ARBA" id="ARBA00004651"/>
    </source>
</evidence>
<dbReference type="InterPro" id="IPR000390">
    <property type="entry name" value="Small_drug/metabolite_transptr"/>
</dbReference>